<feature type="compositionally biased region" description="Basic and acidic residues" evidence="1">
    <location>
        <begin position="15"/>
        <end position="32"/>
    </location>
</feature>
<proteinExistence type="predicted"/>
<keyword evidence="2" id="KW-0472">Membrane</keyword>
<gene>
    <name evidence="3" type="ORF">DI53_3575</name>
</gene>
<evidence type="ECO:0000313" key="3">
    <source>
        <dbReference type="EMBL" id="KGE12535.1"/>
    </source>
</evidence>
<keyword evidence="2" id="KW-0812">Transmembrane</keyword>
<name>A0A0B8T658_9SPHI</name>
<feature type="transmembrane region" description="Helical" evidence="2">
    <location>
        <begin position="39"/>
        <end position="59"/>
    </location>
</feature>
<sequence>MEEKTNIYDPEEPRDDTPRKEVPRPAQEEVNDKPAGKTIAWTIVAAVAVLALVYFLFFYGK</sequence>
<protein>
    <submittedName>
        <fullName evidence="3">Uncharacterized protein</fullName>
    </submittedName>
</protein>
<dbReference type="Proteomes" id="UP000031802">
    <property type="component" value="Unassembled WGS sequence"/>
</dbReference>
<dbReference type="AlphaFoldDB" id="A0A0B8T658"/>
<comment type="caution">
    <text evidence="3">The sequence shown here is derived from an EMBL/GenBank/DDBJ whole genome shotgun (WGS) entry which is preliminary data.</text>
</comment>
<keyword evidence="4" id="KW-1185">Reference proteome</keyword>
<feature type="region of interest" description="Disordered" evidence="1">
    <location>
        <begin position="1"/>
        <end position="32"/>
    </location>
</feature>
<evidence type="ECO:0000256" key="1">
    <source>
        <dbReference type="SAM" id="MobiDB-lite"/>
    </source>
</evidence>
<dbReference type="PATRIC" id="fig|1229276.3.peg.3692"/>
<accession>A0A0B8T658</accession>
<dbReference type="EMBL" id="JJMU01000066">
    <property type="protein sequence ID" value="KGE12535.1"/>
    <property type="molecule type" value="Genomic_DNA"/>
</dbReference>
<keyword evidence="2" id="KW-1133">Transmembrane helix</keyword>
<evidence type="ECO:0000256" key="2">
    <source>
        <dbReference type="SAM" id="Phobius"/>
    </source>
</evidence>
<reference evidence="4" key="1">
    <citation type="submission" date="2014-04" db="EMBL/GenBank/DDBJ databases">
        <title>Whole-Genome optical mapping and complete genome sequence of Sphingobacterium deserti sp. nov., a new spaces isolated from desert in the west of China.</title>
        <authorList>
            <person name="Teng C."/>
            <person name="Zhou Z."/>
            <person name="Li X."/>
            <person name="Chen M."/>
            <person name="Lin M."/>
            <person name="Wang L."/>
            <person name="Su S."/>
            <person name="Zhang C."/>
            <person name="Zhang W."/>
        </authorList>
    </citation>
    <scope>NUCLEOTIDE SEQUENCE [LARGE SCALE GENOMIC DNA]</scope>
    <source>
        <strain evidence="4">ACCC05744</strain>
    </source>
</reference>
<organism evidence="3 4">
    <name type="scientific">Sphingobacterium deserti</name>
    <dbReference type="NCBI Taxonomy" id="1229276"/>
    <lineage>
        <taxon>Bacteria</taxon>
        <taxon>Pseudomonadati</taxon>
        <taxon>Bacteroidota</taxon>
        <taxon>Sphingobacteriia</taxon>
        <taxon>Sphingobacteriales</taxon>
        <taxon>Sphingobacteriaceae</taxon>
        <taxon>Sphingobacterium</taxon>
    </lineage>
</organism>
<evidence type="ECO:0000313" key="4">
    <source>
        <dbReference type="Proteomes" id="UP000031802"/>
    </source>
</evidence>
<dbReference type="RefSeq" id="WP_037502908.1">
    <property type="nucleotide sequence ID" value="NZ_JJMU01000066.1"/>
</dbReference>
<reference evidence="3 4" key="2">
    <citation type="journal article" date="2015" name="PLoS ONE">
        <title>Whole-Genome Optical Mapping and Finished Genome Sequence of Sphingobacterium deserti sp. nov., a New Species Isolated from the Western Desert of China.</title>
        <authorList>
            <person name="Teng C."/>
            <person name="Zhou Z."/>
            <person name="Molnar I."/>
            <person name="Li X."/>
            <person name="Tang R."/>
            <person name="Chen M."/>
            <person name="Wang L."/>
            <person name="Su S."/>
            <person name="Zhang W."/>
            <person name="Lin M."/>
        </authorList>
    </citation>
    <scope>NUCLEOTIDE SEQUENCE [LARGE SCALE GENOMIC DNA]</scope>
    <source>
        <strain evidence="4">ACCC05744</strain>
    </source>
</reference>
<dbReference type="OrthoDB" id="714290at2"/>